<protein>
    <submittedName>
        <fullName evidence="2">Uncharacterized protein</fullName>
    </submittedName>
</protein>
<evidence type="ECO:0000313" key="3">
    <source>
        <dbReference type="Proteomes" id="UP001177670"/>
    </source>
</evidence>
<dbReference type="EMBL" id="JAHYIQ010000017">
    <property type="protein sequence ID" value="KAK1124914.1"/>
    <property type="molecule type" value="Genomic_DNA"/>
</dbReference>
<organism evidence="2 3">
    <name type="scientific">Melipona bicolor</name>
    <dbReference type="NCBI Taxonomy" id="60889"/>
    <lineage>
        <taxon>Eukaryota</taxon>
        <taxon>Metazoa</taxon>
        <taxon>Ecdysozoa</taxon>
        <taxon>Arthropoda</taxon>
        <taxon>Hexapoda</taxon>
        <taxon>Insecta</taxon>
        <taxon>Pterygota</taxon>
        <taxon>Neoptera</taxon>
        <taxon>Endopterygota</taxon>
        <taxon>Hymenoptera</taxon>
        <taxon>Apocrita</taxon>
        <taxon>Aculeata</taxon>
        <taxon>Apoidea</taxon>
        <taxon>Anthophila</taxon>
        <taxon>Apidae</taxon>
        <taxon>Melipona</taxon>
    </lineage>
</organism>
<dbReference type="Proteomes" id="UP001177670">
    <property type="component" value="Unassembled WGS sequence"/>
</dbReference>
<dbReference type="AlphaFoldDB" id="A0AA40KLM0"/>
<evidence type="ECO:0000256" key="1">
    <source>
        <dbReference type="SAM" id="MobiDB-lite"/>
    </source>
</evidence>
<feature type="region of interest" description="Disordered" evidence="1">
    <location>
        <begin position="1"/>
        <end position="22"/>
    </location>
</feature>
<feature type="compositionally biased region" description="Basic and acidic residues" evidence="1">
    <location>
        <begin position="73"/>
        <end position="88"/>
    </location>
</feature>
<reference evidence="2" key="1">
    <citation type="submission" date="2021-10" db="EMBL/GenBank/DDBJ databases">
        <title>Melipona bicolor Genome sequencing and assembly.</title>
        <authorList>
            <person name="Araujo N.S."/>
            <person name="Arias M.C."/>
        </authorList>
    </citation>
    <scope>NUCLEOTIDE SEQUENCE</scope>
    <source>
        <strain evidence="2">USP_2M_L1-L4_2017</strain>
        <tissue evidence="2">Whole body</tissue>
    </source>
</reference>
<proteinExistence type="predicted"/>
<feature type="region of interest" description="Disordered" evidence="1">
    <location>
        <begin position="66"/>
        <end position="88"/>
    </location>
</feature>
<accession>A0AA40KLM0</accession>
<comment type="caution">
    <text evidence="2">The sequence shown here is derived from an EMBL/GenBank/DDBJ whole genome shotgun (WGS) entry which is preliminary data.</text>
</comment>
<name>A0AA40KLM0_9HYME</name>
<keyword evidence="3" id="KW-1185">Reference proteome</keyword>
<gene>
    <name evidence="2" type="ORF">K0M31_006261</name>
</gene>
<sequence>MERQRTDNPPFTQEKIDEGLEAKLDQKSRQRFSIFRSVFPPRLVTDTGAEPEATLPGDQLVAGRSARVRVSKGMREKTRRNEGKDRVRKEVTRISSGLLLTLAPESESYLKVAHHFSWEEFLARLPPHFSHPSSTPTNE</sequence>
<evidence type="ECO:0000313" key="2">
    <source>
        <dbReference type="EMBL" id="KAK1124914.1"/>
    </source>
</evidence>